<keyword evidence="10" id="KW-1185">Reference proteome</keyword>
<reference evidence="9" key="1">
    <citation type="submission" date="2020-12" db="EMBL/GenBank/DDBJ databases">
        <title>Metabolic potential, ecology and presence of endohyphal bacteria is reflected in genomic diversity of Mucoromycotina.</title>
        <authorList>
            <person name="Muszewska A."/>
            <person name="Okrasinska A."/>
            <person name="Steczkiewicz K."/>
            <person name="Drgas O."/>
            <person name="Orlowska M."/>
            <person name="Perlinska-Lenart U."/>
            <person name="Aleksandrzak-Piekarczyk T."/>
            <person name="Szatraj K."/>
            <person name="Zielenkiewicz U."/>
            <person name="Pilsyk S."/>
            <person name="Malc E."/>
            <person name="Mieczkowski P."/>
            <person name="Kruszewska J.S."/>
            <person name="Biernat P."/>
            <person name="Pawlowska J."/>
        </authorList>
    </citation>
    <scope>NUCLEOTIDE SEQUENCE</scope>
    <source>
        <strain evidence="9">WA0000067209</strain>
    </source>
</reference>
<dbReference type="GO" id="GO:0016020">
    <property type="term" value="C:membrane"/>
    <property type="evidence" value="ECO:0007669"/>
    <property type="project" value="UniProtKB-SubCell"/>
</dbReference>
<evidence type="ECO:0000313" key="10">
    <source>
        <dbReference type="Proteomes" id="UP000654370"/>
    </source>
</evidence>
<feature type="domain" description="Major facilitator superfamily (MFS) profile" evidence="8">
    <location>
        <begin position="19"/>
        <end position="467"/>
    </location>
</feature>
<dbReference type="PROSITE" id="PS50850">
    <property type="entry name" value="MFS"/>
    <property type="match status" value="1"/>
</dbReference>
<feature type="region of interest" description="Disordered" evidence="6">
    <location>
        <begin position="473"/>
        <end position="518"/>
    </location>
</feature>
<organism evidence="9 10">
    <name type="scientific">Mortierella isabellina</name>
    <name type="common">Filamentous fungus</name>
    <name type="synonym">Umbelopsis isabellina</name>
    <dbReference type="NCBI Taxonomy" id="91625"/>
    <lineage>
        <taxon>Eukaryota</taxon>
        <taxon>Fungi</taxon>
        <taxon>Fungi incertae sedis</taxon>
        <taxon>Mucoromycota</taxon>
        <taxon>Mucoromycotina</taxon>
        <taxon>Umbelopsidomycetes</taxon>
        <taxon>Umbelopsidales</taxon>
        <taxon>Umbelopsidaceae</taxon>
        <taxon>Umbelopsis</taxon>
    </lineage>
</organism>
<evidence type="ECO:0000313" key="9">
    <source>
        <dbReference type="EMBL" id="KAG2177908.1"/>
    </source>
</evidence>
<feature type="transmembrane region" description="Helical" evidence="7">
    <location>
        <begin position="364"/>
        <end position="384"/>
    </location>
</feature>
<feature type="transmembrane region" description="Helical" evidence="7">
    <location>
        <begin position="311"/>
        <end position="332"/>
    </location>
</feature>
<keyword evidence="4 7" id="KW-1133">Transmembrane helix</keyword>
<evidence type="ECO:0000256" key="7">
    <source>
        <dbReference type="SAM" id="Phobius"/>
    </source>
</evidence>
<evidence type="ECO:0000256" key="1">
    <source>
        <dbReference type="ARBA" id="ARBA00004141"/>
    </source>
</evidence>
<feature type="transmembrane region" description="Helical" evidence="7">
    <location>
        <begin position="235"/>
        <end position="255"/>
    </location>
</feature>
<dbReference type="InterPro" id="IPR011701">
    <property type="entry name" value="MFS"/>
</dbReference>
<dbReference type="InterPro" id="IPR036259">
    <property type="entry name" value="MFS_trans_sf"/>
</dbReference>
<feature type="transmembrane region" description="Helical" evidence="7">
    <location>
        <begin position="276"/>
        <end position="299"/>
    </location>
</feature>
<dbReference type="InterPro" id="IPR020846">
    <property type="entry name" value="MFS_dom"/>
</dbReference>
<name>A0A8H7UFF5_MORIS</name>
<comment type="subcellular location">
    <subcellularLocation>
        <location evidence="1">Membrane</location>
        <topology evidence="1">Multi-pass membrane protein</topology>
    </subcellularLocation>
</comment>
<feature type="transmembrane region" description="Helical" evidence="7">
    <location>
        <begin position="445"/>
        <end position="463"/>
    </location>
</feature>
<dbReference type="SUPFAM" id="SSF103473">
    <property type="entry name" value="MFS general substrate transporter"/>
    <property type="match status" value="1"/>
</dbReference>
<dbReference type="AlphaFoldDB" id="A0A8H7UFF5"/>
<dbReference type="EMBL" id="JAEPQZ010000008">
    <property type="protein sequence ID" value="KAG2177908.1"/>
    <property type="molecule type" value="Genomic_DNA"/>
</dbReference>
<dbReference type="Gene3D" id="1.20.1250.20">
    <property type="entry name" value="MFS general substrate transporter like domains"/>
    <property type="match status" value="1"/>
</dbReference>
<feature type="transmembrane region" description="Helical" evidence="7">
    <location>
        <begin position="146"/>
        <end position="165"/>
    </location>
</feature>
<feature type="compositionally biased region" description="Polar residues" evidence="6">
    <location>
        <begin position="474"/>
        <end position="484"/>
    </location>
</feature>
<gene>
    <name evidence="9" type="ORF">INT43_003155</name>
</gene>
<evidence type="ECO:0000256" key="5">
    <source>
        <dbReference type="ARBA" id="ARBA00023136"/>
    </source>
</evidence>
<keyword evidence="5 7" id="KW-0472">Membrane</keyword>
<evidence type="ECO:0000256" key="2">
    <source>
        <dbReference type="ARBA" id="ARBA00022448"/>
    </source>
</evidence>
<keyword evidence="2" id="KW-0813">Transport</keyword>
<dbReference type="PANTHER" id="PTHR42718">
    <property type="entry name" value="MAJOR FACILITATOR SUPERFAMILY MULTIDRUG TRANSPORTER MFSC"/>
    <property type="match status" value="1"/>
</dbReference>
<evidence type="ECO:0000256" key="4">
    <source>
        <dbReference type="ARBA" id="ARBA00022989"/>
    </source>
</evidence>
<dbReference type="Pfam" id="PF07690">
    <property type="entry name" value="MFS_1"/>
    <property type="match status" value="1"/>
</dbReference>
<accession>A0A8H7UFF5</accession>
<feature type="transmembrane region" description="Helical" evidence="7">
    <location>
        <begin position="404"/>
        <end position="425"/>
    </location>
</feature>
<evidence type="ECO:0000256" key="6">
    <source>
        <dbReference type="SAM" id="MobiDB-lite"/>
    </source>
</evidence>
<sequence length="518" mass="55600">MVFDIRQPIIKTKNQRTATIITLITTCFASALDILNLSAANIALPSIADDLDIVTSTTPWLIAAYAISFAAFLLPAGKFGDLYGYRLIYLVGILLFLAASVVCGISPNQYVLFVFRAIQGLGAACTIPNAIALVANSYEDERERRIALSVFGGSGPVGLTLGLVLGGALTSTIGWRWIYFISAIASFIMLILAVLYVPNFTHEGSAEKVDMVGFFLVISGFTLLIYALSDGRWHLARGPVILVVGVILIAIFMAWQTKSTFPLIRPIWWHRQNFAGAFTVSFLRYAAFSGYIYITSLLFQDAYGLSPLQSALYYLPMGIVAFCVANCMGYLTPYVGVRIVMVIGSLLALSANVGLLYYSSDLGFWKLIFPMHIIMGLGLPMLYVAGQNAMVATAPQSETGTLGAVYNASGQLGSAVGTAIMTAVINGVNNGVTDITGLAGYHAAFYANICLLSLSALTSAIFIRNERKAKEISGLTQDPPCSSEKSVKDLEKGTSICQEGPAEEIDISSTHPDIVIAP</sequence>
<keyword evidence="3 7" id="KW-0812">Transmembrane</keyword>
<evidence type="ECO:0000259" key="8">
    <source>
        <dbReference type="PROSITE" id="PS50850"/>
    </source>
</evidence>
<feature type="transmembrane region" description="Helical" evidence="7">
    <location>
        <begin position="87"/>
        <end position="107"/>
    </location>
</feature>
<feature type="transmembrane region" description="Helical" evidence="7">
    <location>
        <begin position="113"/>
        <end position="134"/>
    </location>
</feature>
<dbReference type="Gene3D" id="1.20.1720.10">
    <property type="entry name" value="Multidrug resistance protein D"/>
    <property type="match status" value="1"/>
</dbReference>
<proteinExistence type="predicted"/>
<feature type="transmembrane region" description="Helical" evidence="7">
    <location>
        <begin position="177"/>
        <end position="197"/>
    </location>
</feature>
<feature type="transmembrane region" description="Helical" evidence="7">
    <location>
        <begin position="339"/>
        <end position="358"/>
    </location>
</feature>
<dbReference type="PANTHER" id="PTHR42718:SF9">
    <property type="entry name" value="MAJOR FACILITATOR SUPERFAMILY MULTIDRUG TRANSPORTER MFSC"/>
    <property type="match status" value="1"/>
</dbReference>
<comment type="caution">
    <text evidence="9">The sequence shown here is derived from an EMBL/GenBank/DDBJ whole genome shotgun (WGS) entry which is preliminary data.</text>
</comment>
<dbReference type="OrthoDB" id="2130629at2759"/>
<dbReference type="Proteomes" id="UP000654370">
    <property type="component" value="Unassembled WGS sequence"/>
</dbReference>
<feature type="transmembrane region" description="Helical" evidence="7">
    <location>
        <begin position="209"/>
        <end position="229"/>
    </location>
</feature>
<dbReference type="GO" id="GO:0022857">
    <property type="term" value="F:transmembrane transporter activity"/>
    <property type="evidence" value="ECO:0007669"/>
    <property type="project" value="InterPro"/>
</dbReference>
<feature type="transmembrane region" description="Helical" evidence="7">
    <location>
        <begin position="20"/>
        <end position="44"/>
    </location>
</feature>
<evidence type="ECO:0000256" key="3">
    <source>
        <dbReference type="ARBA" id="ARBA00022692"/>
    </source>
</evidence>
<protein>
    <recommendedName>
        <fullName evidence="8">Major facilitator superfamily (MFS) profile domain-containing protein</fullName>
    </recommendedName>
</protein>
<feature type="transmembrane region" description="Helical" evidence="7">
    <location>
        <begin position="56"/>
        <end position="75"/>
    </location>
</feature>